<dbReference type="OrthoDB" id="6606621at2759"/>
<evidence type="ECO:0000313" key="1">
    <source>
        <dbReference type="EMBL" id="GFQ76949.1"/>
    </source>
</evidence>
<comment type="caution">
    <text evidence="1">The sequence shown here is derived from an EMBL/GenBank/DDBJ whole genome shotgun (WGS) entry which is preliminary data.</text>
</comment>
<sequence length="67" mass="7669">MNQITVFKTSNFLLMASNNVVFKSTFPNKVISMFNKENIAVLKLELLNFQEDEGLKQKFSSHNLPCS</sequence>
<name>A0A8X6FET1_TRICU</name>
<protein>
    <submittedName>
        <fullName evidence="1">Uncharacterized protein</fullName>
    </submittedName>
</protein>
<keyword evidence="2" id="KW-1185">Reference proteome</keyword>
<dbReference type="Proteomes" id="UP000887116">
    <property type="component" value="Unassembled WGS sequence"/>
</dbReference>
<gene>
    <name evidence="1" type="ORF">TNCT_624801</name>
</gene>
<dbReference type="AlphaFoldDB" id="A0A8X6FET1"/>
<dbReference type="EMBL" id="BMAO01001920">
    <property type="protein sequence ID" value="GFQ76949.1"/>
    <property type="molecule type" value="Genomic_DNA"/>
</dbReference>
<proteinExistence type="predicted"/>
<evidence type="ECO:0000313" key="2">
    <source>
        <dbReference type="Proteomes" id="UP000887116"/>
    </source>
</evidence>
<organism evidence="1 2">
    <name type="scientific">Trichonephila clavata</name>
    <name type="common">Joro spider</name>
    <name type="synonym">Nephila clavata</name>
    <dbReference type="NCBI Taxonomy" id="2740835"/>
    <lineage>
        <taxon>Eukaryota</taxon>
        <taxon>Metazoa</taxon>
        <taxon>Ecdysozoa</taxon>
        <taxon>Arthropoda</taxon>
        <taxon>Chelicerata</taxon>
        <taxon>Arachnida</taxon>
        <taxon>Araneae</taxon>
        <taxon>Araneomorphae</taxon>
        <taxon>Entelegynae</taxon>
        <taxon>Araneoidea</taxon>
        <taxon>Nephilidae</taxon>
        <taxon>Trichonephila</taxon>
    </lineage>
</organism>
<reference evidence="1" key="1">
    <citation type="submission" date="2020-07" db="EMBL/GenBank/DDBJ databases">
        <title>Multicomponent nature underlies the extraordinary mechanical properties of spider dragline silk.</title>
        <authorList>
            <person name="Kono N."/>
            <person name="Nakamura H."/>
            <person name="Mori M."/>
            <person name="Yoshida Y."/>
            <person name="Ohtoshi R."/>
            <person name="Malay A.D."/>
            <person name="Moran D.A.P."/>
            <person name="Tomita M."/>
            <person name="Numata K."/>
            <person name="Arakawa K."/>
        </authorList>
    </citation>
    <scope>NUCLEOTIDE SEQUENCE</scope>
</reference>
<accession>A0A8X6FET1</accession>